<evidence type="ECO:0000259" key="6">
    <source>
        <dbReference type="PROSITE" id="PS51883"/>
    </source>
</evidence>
<evidence type="ECO:0000256" key="4">
    <source>
        <dbReference type="SAM" id="Phobius"/>
    </source>
</evidence>
<accession>A0A286UE97</accession>
<keyword evidence="4" id="KW-0472">Membrane</keyword>
<dbReference type="InterPro" id="IPR031167">
    <property type="entry name" value="G_OBG"/>
</dbReference>
<dbReference type="FunCoup" id="A0A286UE97">
    <property type="interactions" value="338"/>
</dbReference>
<dbReference type="Pfam" id="PF01018">
    <property type="entry name" value="GTP1_OBG"/>
    <property type="match status" value="2"/>
</dbReference>
<dbReference type="GO" id="GO:0042254">
    <property type="term" value="P:ribosome biogenesis"/>
    <property type="evidence" value="ECO:0007669"/>
    <property type="project" value="UniProtKB-UniRule"/>
</dbReference>
<dbReference type="Pfam" id="PF01926">
    <property type="entry name" value="MMR_HSR1"/>
    <property type="match status" value="1"/>
</dbReference>
<dbReference type="PANTHER" id="PTHR11702:SF31">
    <property type="entry name" value="MITOCHONDRIAL RIBOSOME-ASSOCIATED GTPASE 2"/>
    <property type="match status" value="1"/>
</dbReference>
<keyword evidence="4" id="KW-0812">Transmembrane</keyword>
<keyword evidence="8" id="KW-1185">Reference proteome</keyword>
<dbReference type="AlphaFoldDB" id="A0A286UE97"/>
<keyword evidence="2" id="KW-0342">GTP-binding</keyword>
<keyword evidence="4" id="KW-1133">Transmembrane helix</keyword>
<feature type="transmembrane region" description="Helical" evidence="4">
    <location>
        <begin position="713"/>
        <end position="739"/>
    </location>
</feature>
<dbReference type="Pfam" id="PF06687">
    <property type="entry name" value="SUR7"/>
    <property type="match status" value="1"/>
</dbReference>
<dbReference type="PANTHER" id="PTHR11702">
    <property type="entry name" value="DEVELOPMENTALLY REGULATED GTP-BINDING PROTEIN-RELATED"/>
    <property type="match status" value="1"/>
</dbReference>
<dbReference type="CDD" id="cd01898">
    <property type="entry name" value="Obg"/>
    <property type="match status" value="1"/>
</dbReference>
<dbReference type="GO" id="GO:0003924">
    <property type="term" value="F:GTPase activity"/>
    <property type="evidence" value="ECO:0007669"/>
    <property type="project" value="InterPro"/>
</dbReference>
<evidence type="ECO:0000256" key="3">
    <source>
        <dbReference type="SAM" id="MobiDB-lite"/>
    </source>
</evidence>
<dbReference type="Gene3D" id="2.70.210.12">
    <property type="entry name" value="GTP1/OBG domain"/>
    <property type="match status" value="1"/>
</dbReference>
<dbReference type="GO" id="GO:0005525">
    <property type="term" value="F:GTP binding"/>
    <property type="evidence" value="ECO:0007669"/>
    <property type="project" value="UniProtKB-KW"/>
</dbReference>
<evidence type="ECO:0000256" key="2">
    <source>
        <dbReference type="ARBA" id="ARBA00023134"/>
    </source>
</evidence>
<evidence type="ECO:0000259" key="5">
    <source>
        <dbReference type="PROSITE" id="PS51710"/>
    </source>
</evidence>
<dbReference type="GO" id="GO:0005739">
    <property type="term" value="C:mitochondrion"/>
    <property type="evidence" value="ECO:0007669"/>
    <property type="project" value="TreeGrafter"/>
</dbReference>
<protein>
    <submittedName>
        <fullName evidence="7">GTP-binding Obg</fullName>
    </submittedName>
</protein>
<dbReference type="InterPro" id="IPR045086">
    <property type="entry name" value="OBG_GTPase"/>
</dbReference>
<name>A0A286UE97_9AGAM</name>
<dbReference type="GO" id="GO:0005886">
    <property type="term" value="C:plasma membrane"/>
    <property type="evidence" value="ECO:0007669"/>
    <property type="project" value="InterPro"/>
</dbReference>
<dbReference type="SUPFAM" id="SSF52540">
    <property type="entry name" value="P-loop containing nucleoside triphosphate hydrolases"/>
    <property type="match status" value="1"/>
</dbReference>
<feature type="transmembrane region" description="Helical" evidence="4">
    <location>
        <begin position="688"/>
        <end position="707"/>
    </location>
</feature>
<feature type="domain" description="Obg" evidence="6">
    <location>
        <begin position="62"/>
        <end position="311"/>
    </location>
</feature>
<dbReference type="InParanoid" id="A0A286UE97"/>
<dbReference type="Gene3D" id="3.40.50.300">
    <property type="entry name" value="P-loop containing nucleotide triphosphate hydrolases"/>
    <property type="match status" value="1"/>
</dbReference>
<comment type="caution">
    <text evidence="7">The sequence shown here is derived from an EMBL/GenBank/DDBJ whole genome shotgun (WGS) entry which is preliminary data.</text>
</comment>
<dbReference type="InterPro" id="IPR027417">
    <property type="entry name" value="P-loop_NTPase"/>
</dbReference>
<dbReference type="SUPFAM" id="SSF82051">
    <property type="entry name" value="Obg GTP-binding protein N-terminal domain"/>
    <property type="match status" value="1"/>
</dbReference>
<reference evidence="7 8" key="1">
    <citation type="journal article" date="2017" name="Mol. Ecol.">
        <title>Comparative and population genomic landscape of Phellinus noxius: A hypervariable fungus causing root rot in trees.</title>
        <authorList>
            <person name="Chung C.L."/>
            <person name="Lee T.J."/>
            <person name="Akiba M."/>
            <person name="Lee H.H."/>
            <person name="Kuo T.H."/>
            <person name="Liu D."/>
            <person name="Ke H.M."/>
            <person name="Yokoi T."/>
            <person name="Roa M.B."/>
            <person name="Lu M.J."/>
            <person name="Chang Y.Y."/>
            <person name="Ann P.J."/>
            <person name="Tsai J.N."/>
            <person name="Chen C.Y."/>
            <person name="Tzean S.S."/>
            <person name="Ota Y."/>
            <person name="Hattori T."/>
            <person name="Sahashi N."/>
            <person name="Liou R.F."/>
            <person name="Kikuchi T."/>
            <person name="Tsai I.J."/>
        </authorList>
    </citation>
    <scope>NUCLEOTIDE SEQUENCE [LARGE SCALE GENOMIC DNA]</scope>
    <source>
        <strain evidence="7 8">FFPRI411160</strain>
    </source>
</reference>
<dbReference type="InterPro" id="IPR006073">
    <property type="entry name" value="GTP-bd"/>
</dbReference>
<evidence type="ECO:0000313" key="7">
    <source>
        <dbReference type="EMBL" id="PAV17839.1"/>
    </source>
</evidence>
<dbReference type="PROSITE" id="PS51883">
    <property type="entry name" value="OBG"/>
    <property type="match status" value="1"/>
</dbReference>
<dbReference type="InterPro" id="IPR006169">
    <property type="entry name" value="GTP1_OBG_dom"/>
</dbReference>
<feature type="domain" description="OBG-type G" evidence="5">
    <location>
        <begin position="312"/>
        <end position="548"/>
    </location>
</feature>
<dbReference type="InterPro" id="IPR036726">
    <property type="entry name" value="GTP1_OBG_dom_sf"/>
</dbReference>
<dbReference type="InterPro" id="IPR009571">
    <property type="entry name" value="SUR7/Rim9-like_fungi"/>
</dbReference>
<proteinExistence type="predicted"/>
<dbReference type="OrthoDB" id="347018at2759"/>
<gene>
    <name evidence="7" type="ORF">PNOK_0632500</name>
</gene>
<feature type="region of interest" description="Disordered" evidence="3">
    <location>
        <begin position="125"/>
        <end position="145"/>
    </location>
</feature>
<keyword evidence="1" id="KW-0547">Nucleotide-binding</keyword>
<evidence type="ECO:0000256" key="1">
    <source>
        <dbReference type="ARBA" id="ARBA00022741"/>
    </source>
</evidence>
<dbReference type="STRING" id="2282107.A0A286UE97"/>
<dbReference type="PROSITE" id="PS51710">
    <property type="entry name" value="G_OBG"/>
    <property type="match status" value="1"/>
</dbReference>
<organism evidence="7 8">
    <name type="scientific">Pyrrhoderma noxium</name>
    <dbReference type="NCBI Taxonomy" id="2282107"/>
    <lineage>
        <taxon>Eukaryota</taxon>
        <taxon>Fungi</taxon>
        <taxon>Dikarya</taxon>
        <taxon>Basidiomycota</taxon>
        <taxon>Agaricomycotina</taxon>
        <taxon>Agaricomycetes</taxon>
        <taxon>Hymenochaetales</taxon>
        <taxon>Hymenochaetaceae</taxon>
        <taxon>Pyrrhoderma</taxon>
    </lineage>
</organism>
<dbReference type="EMBL" id="NBII01000006">
    <property type="protein sequence ID" value="PAV17839.1"/>
    <property type="molecule type" value="Genomic_DNA"/>
</dbReference>
<dbReference type="Proteomes" id="UP000217199">
    <property type="component" value="Unassembled WGS sequence"/>
</dbReference>
<sequence length="780" mass="86102">MLRHVLFFPNCRVASKESKIWLTIRGLSSEAKALEDDQLKSELRKSYQRQRKTEWKRRQRGQTFLDNLIVTVRGGKGGDGCVAFHREKYVPHGPPSGGNGGKGGDVYILPTPGLTTLSSITKRVRGVPGGNGKGTWMNGRNGTPTIIRVPVGTVVRELTGEDSRRAQDEWEAEEESLQNLSPQDRLAKIRNKRWVHYPGAEDNNLERDAFKEAERILITQEREKRMLRREQQTEPLYLDLDSPVTASSAPVHSDLEIRHQAIDGLGYLVASGGEGGLGNPTFLTTENRSPKFATRGTDGQRITLSLELKILADIGLVGYPNAGKSTLLRAMTGGRAKTEVAGYAFTTLNPSVGVVRMDDAGNVLGSGLTDLVIDETRIEEQQFKEKMERGELADALTRNQMHEEPLDEAETFRFTVADNPGLISQASDNVGLGHSFLRSIERSLALVYVVDFSGPNPEQELRVLRDELETYQQGLSAKARLVIANKADLLGTEGGPSVEEAKEKLRKLETFVQTEMASNESPLDIVPISAKYSQNLTRVILLCRKYVEEAKGLLLNSVTRFESLMCGLFLPNSPSRSIYGRQSFDLDNNNTGGSPSFTDGRIKEWGTYLVLQEDSRRGCALDFVRFKADQPINDGDSQARFGIWAACTYRESSSTRICTPTGHGYSVLLVNLISGDIKTLTPSWTRGLAIHPVAAIVTFIATVLSIFPLTSFSLAGTILTFVAAFLALLAFICDIALLAHIKQLLKDAQGYDVSSGPGFWLTFISRKQACSPTNKFFFWS</sequence>
<evidence type="ECO:0000313" key="8">
    <source>
        <dbReference type="Proteomes" id="UP000217199"/>
    </source>
</evidence>